<keyword evidence="5 6" id="KW-0472">Membrane</keyword>
<dbReference type="InterPro" id="IPR050250">
    <property type="entry name" value="Macrolide_Exporter_MacB"/>
</dbReference>
<evidence type="ECO:0000256" key="3">
    <source>
        <dbReference type="ARBA" id="ARBA00022692"/>
    </source>
</evidence>
<keyword evidence="4 6" id="KW-1133">Transmembrane helix</keyword>
<evidence type="ECO:0000259" key="8">
    <source>
        <dbReference type="Pfam" id="PF12704"/>
    </source>
</evidence>
<feature type="transmembrane region" description="Helical" evidence="6">
    <location>
        <begin position="21"/>
        <end position="41"/>
    </location>
</feature>
<evidence type="ECO:0000256" key="6">
    <source>
        <dbReference type="SAM" id="Phobius"/>
    </source>
</evidence>
<dbReference type="RefSeq" id="WP_395416279.1">
    <property type="nucleotide sequence ID" value="NZ_JBIPKE010000012.1"/>
</dbReference>
<feature type="transmembrane region" description="Helical" evidence="6">
    <location>
        <begin position="679"/>
        <end position="699"/>
    </location>
</feature>
<feature type="transmembrane region" description="Helical" evidence="6">
    <location>
        <begin position="288"/>
        <end position="309"/>
    </location>
</feature>
<dbReference type="InterPro" id="IPR025857">
    <property type="entry name" value="MacB_PCD"/>
</dbReference>
<protein>
    <submittedName>
        <fullName evidence="9">ABC transporter permease</fullName>
    </submittedName>
</protein>
<evidence type="ECO:0000313" key="9">
    <source>
        <dbReference type="EMBL" id="MFH6982593.1"/>
    </source>
</evidence>
<dbReference type="PROSITE" id="PS51257">
    <property type="entry name" value="PROKAR_LIPOPROTEIN"/>
    <property type="match status" value="1"/>
</dbReference>
<feature type="transmembrane region" description="Helical" evidence="6">
    <location>
        <begin position="336"/>
        <end position="363"/>
    </location>
</feature>
<feature type="domain" description="ABC3 transporter permease C-terminal" evidence="7">
    <location>
        <begin position="295"/>
        <end position="409"/>
    </location>
</feature>
<comment type="caution">
    <text evidence="9">The sequence shown here is derived from an EMBL/GenBank/DDBJ whole genome shotgun (WGS) entry which is preliminary data.</text>
</comment>
<proteinExistence type="predicted"/>
<keyword evidence="2" id="KW-1003">Cell membrane</keyword>
<organism evidence="9 10">
    <name type="scientific">Marinoscillum luteum</name>
    <dbReference type="NCBI Taxonomy" id="861051"/>
    <lineage>
        <taxon>Bacteria</taxon>
        <taxon>Pseudomonadati</taxon>
        <taxon>Bacteroidota</taxon>
        <taxon>Cytophagia</taxon>
        <taxon>Cytophagales</taxon>
        <taxon>Reichenbachiellaceae</taxon>
        <taxon>Marinoscillum</taxon>
    </lineage>
</organism>
<feature type="transmembrane region" description="Helical" evidence="6">
    <location>
        <begin position="383"/>
        <end position="409"/>
    </location>
</feature>
<dbReference type="EMBL" id="JBIPKE010000012">
    <property type="protein sequence ID" value="MFH6982593.1"/>
    <property type="molecule type" value="Genomic_DNA"/>
</dbReference>
<dbReference type="Pfam" id="PF02687">
    <property type="entry name" value="FtsX"/>
    <property type="match status" value="2"/>
</dbReference>
<evidence type="ECO:0000256" key="2">
    <source>
        <dbReference type="ARBA" id="ARBA00022475"/>
    </source>
</evidence>
<feature type="domain" description="MacB-like periplasmic core" evidence="8">
    <location>
        <begin position="20"/>
        <end position="246"/>
    </location>
</feature>
<name>A0ABW7N4T1_9BACT</name>
<accession>A0ABW7N4T1</accession>
<keyword evidence="3 6" id="KW-0812">Transmembrane</keyword>
<gene>
    <name evidence="9" type="ORF">ACHKAR_04040</name>
</gene>
<feature type="domain" description="MacB-like periplasmic core" evidence="8">
    <location>
        <begin position="495"/>
        <end position="641"/>
    </location>
</feature>
<keyword evidence="10" id="KW-1185">Reference proteome</keyword>
<feature type="transmembrane region" description="Helical" evidence="6">
    <location>
        <begin position="765"/>
        <end position="785"/>
    </location>
</feature>
<dbReference type="Proteomes" id="UP001610063">
    <property type="component" value="Unassembled WGS sequence"/>
</dbReference>
<feature type="domain" description="ABC3 transporter permease C-terminal" evidence="7">
    <location>
        <begin position="682"/>
        <end position="795"/>
    </location>
</feature>
<dbReference type="Pfam" id="PF12704">
    <property type="entry name" value="MacB_PCD"/>
    <property type="match status" value="2"/>
</dbReference>
<evidence type="ECO:0000313" key="10">
    <source>
        <dbReference type="Proteomes" id="UP001610063"/>
    </source>
</evidence>
<dbReference type="PANTHER" id="PTHR30572">
    <property type="entry name" value="MEMBRANE COMPONENT OF TRANSPORTER-RELATED"/>
    <property type="match status" value="1"/>
</dbReference>
<dbReference type="InterPro" id="IPR003838">
    <property type="entry name" value="ABC3_permease_C"/>
</dbReference>
<feature type="transmembrane region" description="Helical" evidence="6">
    <location>
        <begin position="430"/>
        <end position="454"/>
    </location>
</feature>
<reference evidence="9 10" key="1">
    <citation type="journal article" date="2013" name="Int. J. Syst. Evol. Microbiol.">
        <title>Marinoscillum luteum sp. nov., isolated from marine sediment.</title>
        <authorList>
            <person name="Cha I.T."/>
            <person name="Park S.J."/>
            <person name="Kim S.J."/>
            <person name="Kim J.G."/>
            <person name="Jung M.Y."/>
            <person name="Shin K.S."/>
            <person name="Kwon K.K."/>
            <person name="Yang S.H."/>
            <person name="Seo Y.S."/>
            <person name="Rhee S.K."/>
        </authorList>
    </citation>
    <scope>NUCLEOTIDE SEQUENCE [LARGE SCALE GENOMIC DNA]</scope>
    <source>
        <strain evidence="9 10">KCTC 23939</strain>
    </source>
</reference>
<evidence type="ECO:0000256" key="5">
    <source>
        <dbReference type="ARBA" id="ARBA00023136"/>
    </source>
</evidence>
<sequence>MLKNYFVIALRSFRKNKAYSLLNVLGLAIGLACCLFVFTIIRYENSFDNWHTKKDRIYRVVSHYHGDNRIYYSGILPYPTGDAILRDLPDFEKVVQFHGPEDEKISLIDASGNFQVFRQSGILYTDEHFFEVMDFEILKGAPGDALKDPYKVYLTQEMATKYYGDENPIGKMVKLNNDKDLEVVGIVQTPPKNTNLPFKMIVSLPTMRLRMPDVFRDNWGMTWAYSCYALAPEDADIPELERKLDAAMDAYDRDLEDREKSTIKLQPLSEIHNDERYGDGQNYVTPSLMIWAFVLLGALILGTACLNFINLSTAQAIRRAKEVGVRKVLGSLKSQLFWQFMIEILVIVLVGMVIALTLGQILISKFNTFLTEIEYDLSYGSDVIWFAILLAVVVAFFAGLYPALILSGYKPVDALNHKINIRKGSGNINLRRILVITQFAFTNLMLICTVIIAAQMDFMKSKDLGFNFDRVVTIDFPDGAYLKMDAIAGEYRSKSYVEDVSKSRTTPLSNSNWNNSYFIKGEEYIDGNNANIKHGDKNYLDFYDIELLSGRNIAEQHINDSTYDIIVNEKLLTTLGWKTHEEAIGQWIDMGYIEGKVIGVMENYNVRSLQYGLKPAIFMYKSDEFNQLAIRLKSEPSPDVVADIEATFRQFYPNDLFEFEVLKDEIQDHYVLENMLHQIIKFVSVLSILLGTMGLYGLVSFMTNKNAKDIGVRKVFGASVASILGIFGREYTKLMLIAFVVAAPLAYWLMSLWMEEFAYRIDITYGYFVIAFGISFAIALGTVGYRSFRAATANPIQSLRYE</sequence>
<evidence type="ECO:0000256" key="1">
    <source>
        <dbReference type="ARBA" id="ARBA00004651"/>
    </source>
</evidence>
<comment type="subcellular location">
    <subcellularLocation>
        <location evidence="1">Cell membrane</location>
        <topology evidence="1">Multi-pass membrane protein</topology>
    </subcellularLocation>
</comment>
<evidence type="ECO:0000256" key="4">
    <source>
        <dbReference type="ARBA" id="ARBA00022989"/>
    </source>
</evidence>
<evidence type="ECO:0000259" key="7">
    <source>
        <dbReference type="Pfam" id="PF02687"/>
    </source>
</evidence>
<dbReference type="PANTHER" id="PTHR30572:SF18">
    <property type="entry name" value="ABC-TYPE MACROLIDE FAMILY EXPORT SYSTEM PERMEASE COMPONENT 2"/>
    <property type="match status" value="1"/>
</dbReference>
<feature type="transmembrane region" description="Helical" evidence="6">
    <location>
        <begin position="734"/>
        <end position="753"/>
    </location>
</feature>